<organism evidence="1 2">
    <name type="scientific">Sporolactobacillus shoreicorticis</name>
    <dbReference type="NCBI Taxonomy" id="1923877"/>
    <lineage>
        <taxon>Bacteria</taxon>
        <taxon>Bacillati</taxon>
        <taxon>Bacillota</taxon>
        <taxon>Bacilli</taxon>
        <taxon>Bacillales</taxon>
        <taxon>Sporolactobacillaceae</taxon>
        <taxon>Sporolactobacillus</taxon>
    </lineage>
</organism>
<name>A0ABW5RY72_9BACL</name>
<proteinExistence type="predicted"/>
<gene>
    <name evidence="1" type="ORF">ACFSUE_02190</name>
</gene>
<dbReference type="EMBL" id="JBHUMQ010000003">
    <property type="protein sequence ID" value="MFD2692455.1"/>
    <property type="molecule type" value="Genomic_DNA"/>
</dbReference>
<keyword evidence="2" id="KW-1185">Reference proteome</keyword>
<comment type="caution">
    <text evidence="1">The sequence shown here is derived from an EMBL/GenBank/DDBJ whole genome shotgun (WGS) entry which is preliminary data.</text>
</comment>
<protein>
    <submittedName>
        <fullName evidence="1">Uncharacterized protein</fullName>
    </submittedName>
</protein>
<evidence type="ECO:0000313" key="1">
    <source>
        <dbReference type="EMBL" id="MFD2692455.1"/>
    </source>
</evidence>
<sequence length="63" mass="7615">MKQDDERALLIFELKRVIDLLGQPKNETETESWMGSKARAELKAKFREIRRDTVRYEISFLKW</sequence>
<evidence type="ECO:0000313" key="2">
    <source>
        <dbReference type="Proteomes" id="UP001597399"/>
    </source>
</evidence>
<accession>A0ABW5RY72</accession>
<reference evidence="2" key="1">
    <citation type="journal article" date="2019" name="Int. J. Syst. Evol. Microbiol.">
        <title>The Global Catalogue of Microorganisms (GCM) 10K type strain sequencing project: providing services to taxonomists for standard genome sequencing and annotation.</title>
        <authorList>
            <consortium name="The Broad Institute Genomics Platform"/>
            <consortium name="The Broad Institute Genome Sequencing Center for Infectious Disease"/>
            <person name="Wu L."/>
            <person name="Ma J."/>
        </authorList>
    </citation>
    <scope>NUCLEOTIDE SEQUENCE [LARGE SCALE GENOMIC DNA]</scope>
    <source>
        <strain evidence="2">TISTR 2466</strain>
    </source>
</reference>
<dbReference type="Proteomes" id="UP001597399">
    <property type="component" value="Unassembled WGS sequence"/>
</dbReference>
<dbReference type="RefSeq" id="WP_253059563.1">
    <property type="nucleotide sequence ID" value="NZ_JAMXWM010000004.1"/>
</dbReference>